<accession>A0ABY9AVI9</accession>
<evidence type="ECO:0000313" key="1">
    <source>
        <dbReference type="EMBL" id="WIY50797.1"/>
    </source>
</evidence>
<dbReference type="InterPro" id="IPR010982">
    <property type="entry name" value="Lambda_DNA-bd_dom_sf"/>
</dbReference>
<dbReference type="RefSeq" id="WP_011795448.1">
    <property type="nucleotide sequence ID" value="NZ_CP023687.1"/>
</dbReference>
<dbReference type="Proteomes" id="UP001242732">
    <property type="component" value="Chromosome"/>
</dbReference>
<reference evidence="1 2" key="1">
    <citation type="submission" date="2023-06" db="EMBL/GenBank/DDBJ databases">
        <authorList>
            <person name="Ham H."/>
            <person name="Park D.S."/>
        </authorList>
    </citation>
    <scope>NUCLEOTIDE SEQUENCE [LARGE SCALE GENOMIC DNA]</scope>
    <source>
        <strain evidence="1 2">KACC 17005</strain>
    </source>
</reference>
<name>A0ABY9AVI9_PARCI</name>
<proteinExistence type="predicted"/>
<dbReference type="EMBL" id="CP127363">
    <property type="protein sequence ID" value="WIY50797.1"/>
    <property type="molecule type" value="Genomic_DNA"/>
</dbReference>
<gene>
    <name evidence="1" type="ORF">QRO08_09625</name>
</gene>
<dbReference type="Pfam" id="PF15943">
    <property type="entry name" value="YdaS_toxin"/>
    <property type="match status" value="1"/>
</dbReference>
<dbReference type="SUPFAM" id="SSF47413">
    <property type="entry name" value="lambda repressor-like DNA-binding domains"/>
    <property type="match status" value="1"/>
</dbReference>
<keyword evidence="2" id="KW-1185">Reference proteome</keyword>
<evidence type="ECO:0000313" key="2">
    <source>
        <dbReference type="Proteomes" id="UP001242732"/>
    </source>
</evidence>
<protein>
    <submittedName>
        <fullName evidence="1">Helix-turn-helix domain-containing protein</fullName>
    </submittedName>
</protein>
<sequence>MNAIQRAIQGAGGPAKVAHELRCTVQAVCFWRDGKRQLPAEHCPVLERLNDGAVRCEDLRPDVDWAYIRSSAAEPAAPPAGEVVHA</sequence>
<dbReference type="Gene3D" id="1.10.260.40">
    <property type="entry name" value="lambda repressor-like DNA-binding domains"/>
    <property type="match status" value="1"/>
</dbReference>
<dbReference type="InterPro" id="IPR031856">
    <property type="entry name" value="YdaS_toxin-like"/>
</dbReference>
<organism evidence="1 2">
    <name type="scientific">Paracidovorax citrulli</name>
    <name type="common">Acidovorax citrulli</name>
    <dbReference type="NCBI Taxonomy" id="80869"/>
    <lineage>
        <taxon>Bacteria</taxon>
        <taxon>Pseudomonadati</taxon>
        <taxon>Pseudomonadota</taxon>
        <taxon>Betaproteobacteria</taxon>
        <taxon>Burkholderiales</taxon>
        <taxon>Comamonadaceae</taxon>
        <taxon>Paracidovorax</taxon>
    </lineage>
</organism>